<gene>
    <name evidence="1" type="ORF">SGL43_01830</name>
</gene>
<organism evidence="1 2">
    <name type="scientific">Streptomyces globisporus</name>
    <dbReference type="NCBI Taxonomy" id="1908"/>
    <lineage>
        <taxon>Bacteria</taxon>
        <taxon>Bacillati</taxon>
        <taxon>Actinomycetota</taxon>
        <taxon>Actinomycetes</taxon>
        <taxon>Kitasatosporales</taxon>
        <taxon>Streptomycetaceae</taxon>
        <taxon>Streptomyces</taxon>
    </lineage>
</organism>
<proteinExistence type="predicted"/>
<accession>A0ABM9GTL5</accession>
<keyword evidence="2" id="KW-1185">Reference proteome</keyword>
<dbReference type="RefSeq" id="WP_318574459.1">
    <property type="nucleotide sequence ID" value="NZ_CAKXYP010000004.1"/>
</dbReference>
<dbReference type="Gene3D" id="1.10.600.10">
    <property type="entry name" value="Farnesyl Diphosphate Synthase"/>
    <property type="match status" value="1"/>
</dbReference>
<dbReference type="SUPFAM" id="SSF48576">
    <property type="entry name" value="Terpenoid synthases"/>
    <property type="match status" value="1"/>
</dbReference>
<dbReference type="InterPro" id="IPR008949">
    <property type="entry name" value="Isoprenoid_synthase_dom_sf"/>
</dbReference>
<evidence type="ECO:0008006" key="3">
    <source>
        <dbReference type="Google" id="ProtNLM"/>
    </source>
</evidence>
<sequence length="311" mass="34259">MTRPLGDLALPSAAQCVPVTVLALKVLADLRSWAAEHPQVLGATPIEALAISTAAISPWRGANELRPAARMYVWAYALDDHVEQNVRSLDELDDLFGRCEAVVRGGARDDSHPLLASLSGWQSDLERAPHYPKLAGLWGDRFAEALRGERYDWTAGLARDRGEGPSDPQEYLTYAASSNAWITHFPRWATSDRDDLLESLPLLDSALEAIEVAVRLSNDLATFERERAEPGQNNILMYDTSPAWVQDELDRYARTAREQLDPPATAGFAPAVELLRLLDWSVTFYSGADFRGWGSDRDPTGESGAPVTTRS</sequence>
<dbReference type="Pfam" id="PF19086">
    <property type="entry name" value="Terpene_syn_C_2"/>
    <property type="match status" value="1"/>
</dbReference>
<protein>
    <recommendedName>
        <fullName evidence="3">Terpene synthase</fullName>
    </recommendedName>
</protein>
<evidence type="ECO:0000313" key="1">
    <source>
        <dbReference type="EMBL" id="CAH9414818.1"/>
    </source>
</evidence>
<dbReference type="Proteomes" id="UP001154015">
    <property type="component" value="Unassembled WGS sequence"/>
</dbReference>
<comment type="caution">
    <text evidence="1">The sequence shown here is derived from an EMBL/GenBank/DDBJ whole genome shotgun (WGS) entry which is preliminary data.</text>
</comment>
<reference evidence="1" key="1">
    <citation type="submission" date="2022-03" db="EMBL/GenBank/DDBJ databases">
        <authorList>
            <person name="Leyn A S."/>
        </authorList>
    </citation>
    <scope>NUCLEOTIDE SEQUENCE</scope>
    <source>
        <strain evidence="1">Streptomyces globisporus 4-3</strain>
    </source>
</reference>
<dbReference type="EMBL" id="CAKXYP010000004">
    <property type="protein sequence ID" value="CAH9414818.1"/>
    <property type="molecule type" value="Genomic_DNA"/>
</dbReference>
<evidence type="ECO:0000313" key="2">
    <source>
        <dbReference type="Proteomes" id="UP001154015"/>
    </source>
</evidence>
<name>A0ABM9GTL5_STRGL</name>